<evidence type="ECO:0000313" key="15">
    <source>
        <dbReference type="Proteomes" id="UP000192674"/>
    </source>
</evidence>
<dbReference type="GO" id="GO:0048040">
    <property type="term" value="F:UDP-glucuronate decarboxylase activity"/>
    <property type="evidence" value="ECO:0007669"/>
    <property type="project" value="TreeGrafter"/>
</dbReference>
<dbReference type="AlphaFoldDB" id="A0A1W2B1G8"/>
<dbReference type="RefSeq" id="WP_084425087.1">
    <property type="nucleotide sequence ID" value="NZ_FWXV01000001.1"/>
</dbReference>
<evidence type="ECO:0000256" key="5">
    <source>
        <dbReference type="ARBA" id="ARBA00022968"/>
    </source>
</evidence>
<dbReference type="SUPFAM" id="SSF51735">
    <property type="entry name" value="NAD(P)-binding Rossmann-fold domains"/>
    <property type="match status" value="1"/>
</dbReference>
<protein>
    <submittedName>
        <fullName evidence="14">dTDP-glucose 4,6-dehydratase</fullName>
    </submittedName>
</protein>
<dbReference type="OrthoDB" id="9801785at2"/>
<keyword evidence="3" id="KW-0812">Transmembrane</keyword>
<keyword evidence="8" id="KW-0333">Golgi apparatus</keyword>
<dbReference type="Pfam" id="PF01370">
    <property type="entry name" value="Epimerase"/>
    <property type="match status" value="1"/>
</dbReference>
<evidence type="ECO:0000259" key="13">
    <source>
        <dbReference type="Pfam" id="PF01370"/>
    </source>
</evidence>
<keyword evidence="11" id="KW-0456">Lyase</keyword>
<evidence type="ECO:0000256" key="6">
    <source>
        <dbReference type="ARBA" id="ARBA00022989"/>
    </source>
</evidence>
<dbReference type="GO" id="GO:0070403">
    <property type="term" value="F:NAD+ binding"/>
    <property type="evidence" value="ECO:0007669"/>
    <property type="project" value="InterPro"/>
</dbReference>
<dbReference type="GO" id="GO:0033320">
    <property type="term" value="P:UDP-D-xylose biosynthetic process"/>
    <property type="evidence" value="ECO:0007669"/>
    <property type="project" value="UniProtKB-UniPathway"/>
</dbReference>
<proteinExistence type="predicted"/>
<evidence type="ECO:0000256" key="2">
    <source>
        <dbReference type="ARBA" id="ARBA00004323"/>
    </source>
</evidence>
<keyword evidence="4" id="KW-0210">Decarboxylase</keyword>
<dbReference type="InterPro" id="IPR036291">
    <property type="entry name" value="NAD(P)-bd_dom_sf"/>
</dbReference>
<feature type="domain" description="NAD-dependent epimerase/dehydratase" evidence="13">
    <location>
        <begin position="7"/>
        <end position="241"/>
    </location>
</feature>
<comment type="cofactor">
    <cofactor evidence="1">
        <name>NAD(+)</name>
        <dbReference type="ChEBI" id="CHEBI:57540"/>
    </cofactor>
</comment>
<name>A0A1W2B1G8_KIBAR</name>
<keyword evidence="9" id="KW-0472">Membrane</keyword>
<dbReference type="InterPro" id="IPR044516">
    <property type="entry name" value="UXS-like"/>
</dbReference>
<evidence type="ECO:0000256" key="12">
    <source>
        <dbReference type="ARBA" id="ARBA00037859"/>
    </source>
</evidence>
<keyword evidence="15" id="KW-1185">Reference proteome</keyword>
<keyword evidence="10" id="KW-0325">Glycoprotein</keyword>
<keyword evidence="6" id="KW-1133">Transmembrane helix</keyword>
<evidence type="ECO:0000313" key="14">
    <source>
        <dbReference type="EMBL" id="SMC66776.1"/>
    </source>
</evidence>
<evidence type="ECO:0000256" key="4">
    <source>
        <dbReference type="ARBA" id="ARBA00022793"/>
    </source>
</evidence>
<dbReference type="FunFam" id="3.40.50.720:FF:000065">
    <property type="entry name" value="UDP-glucuronic acid decarboxylase 1"/>
    <property type="match status" value="1"/>
</dbReference>
<keyword evidence="7" id="KW-0520">NAD</keyword>
<gene>
    <name evidence="14" type="ORF">SAMN05661093_01343</name>
</gene>
<dbReference type="PANTHER" id="PTHR43078:SF6">
    <property type="entry name" value="UDP-GLUCURONIC ACID DECARBOXYLASE 1"/>
    <property type="match status" value="1"/>
</dbReference>
<evidence type="ECO:0000256" key="3">
    <source>
        <dbReference type="ARBA" id="ARBA00022692"/>
    </source>
</evidence>
<evidence type="ECO:0000256" key="10">
    <source>
        <dbReference type="ARBA" id="ARBA00023180"/>
    </source>
</evidence>
<comment type="subcellular location">
    <subcellularLocation>
        <location evidence="2">Golgi apparatus membrane</location>
        <topology evidence="2">Single-pass type II membrane protein</topology>
    </subcellularLocation>
    <subcellularLocation>
        <location evidence="12">Golgi apparatus</location>
        <location evidence="12">Golgi stack membrane</location>
    </subcellularLocation>
</comment>
<keyword evidence="5" id="KW-0735">Signal-anchor</keyword>
<evidence type="ECO:0000256" key="11">
    <source>
        <dbReference type="ARBA" id="ARBA00023239"/>
    </source>
</evidence>
<sequence>MAFDRAVVTGGAGFLGSHVCAELVRRGTRVVCVDDFRTSTPDNLRELLDDPAFELRPDDVSEPFDVPGDVGLVLHLACPASPADYLRAPVQTMRSGGFGTLHALELALRKQSRFVVASTSEVYGDPLEHPQTESYWGNVNPIGPRSVYDEAKRFGEALTAAFHREHAARTGIVRIFNTYGPRMRSGDGRMIPTFFRQALAGEDLTVHGDGSQTRSLCYVDDLVRGLLAMAESEHTGPVNLGNPEEVTVLDVATRVIEVTGSRSRIRHVAPMTDDPQRRCPDIGLAQRLLGWHPEISLHDGLRAMAGSPLLVS</sequence>
<organism evidence="14 15">
    <name type="scientific">Kibdelosporangium aridum</name>
    <dbReference type="NCBI Taxonomy" id="2030"/>
    <lineage>
        <taxon>Bacteria</taxon>
        <taxon>Bacillati</taxon>
        <taxon>Actinomycetota</taxon>
        <taxon>Actinomycetes</taxon>
        <taxon>Pseudonocardiales</taxon>
        <taxon>Pseudonocardiaceae</taxon>
        <taxon>Kibdelosporangium</taxon>
    </lineage>
</organism>
<dbReference type="Proteomes" id="UP000192674">
    <property type="component" value="Unassembled WGS sequence"/>
</dbReference>
<dbReference type="PANTHER" id="PTHR43078">
    <property type="entry name" value="UDP-GLUCURONIC ACID DECARBOXYLASE-RELATED"/>
    <property type="match status" value="1"/>
</dbReference>
<dbReference type="EMBL" id="FWXV01000001">
    <property type="protein sequence ID" value="SMC66776.1"/>
    <property type="molecule type" value="Genomic_DNA"/>
</dbReference>
<evidence type="ECO:0000256" key="1">
    <source>
        <dbReference type="ARBA" id="ARBA00001911"/>
    </source>
</evidence>
<dbReference type="GO" id="GO:0005737">
    <property type="term" value="C:cytoplasm"/>
    <property type="evidence" value="ECO:0007669"/>
    <property type="project" value="TreeGrafter"/>
</dbReference>
<reference evidence="14 15" key="1">
    <citation type="submission" date="2017-04" db="EMBL/GenBank/DDBJ databases">
        <authorList>
            <person name="Afonso C.L."/>
            <person name="Miller P.J."/>
            <person name="Scott M.A."/>
            <person name="Spackman E."/>
            <person name="Goraichik I."/>
            <person name="Dimitrov K.M."/>
            <person name="Suarez D.L."/>
            <person name="Swayne D.E."/>
        </authorList>
    </citation>
    <scope>NUCLEOTIDE SEQUENCE [LARGE SCALE GENOMIC DNA]</scope>
    <source>
        <strain evidence="14 15">DSM 43828</strain>
    </source>
</reference>
<dbReference type="Gene3D" id="3.40.50.720">
    <property type="entry name" value="NAD(P)-binding Rossmann-like Domain"/>
    <property type="match status" value="1"/>
</dbReference>
<evidence type="ECO:0000256" key="7">
    <source>
        <dbReference type="ARBA" id="ARBA00023027"/>
    </source>
</evidence>
<dbReference type="InterPro" id="IPR001509">
    <property type="entry name" value="Epimerase_deHydtase"/>
</dbReference>
<evidence type="ECO:0000256" key="8">
    <source>
        <dbReference type="ARBA" id="ARBA00023034"/>
    </source>
</evidence>
<evidence type="ECO:0000256" key="9">
    <source>
        <dbReference type="ARBA" id="ARBA00023136"/>
    </source>
</evidence>
<dbReference type="UniPathway" id="UPA00796">
    <property type="reaction ID" value="UER00771"/>
</dbReference>
<accession>A0A1W2B1G8</accession>
<dbReference type="GO" id="GO:0042732">
    <property type="term" value="P:D-xylose metabolic process"/>
    <property type="evidence" value="ECO:0007669"/>
    <property type="project" value="InterPro"/>
</dbReference>